<accession>A0A1S3H9H2</accession>
<evidence type="ECO:0000313" key="4">
    <source>
        <dbReference type="RefSeq" id="XP_013382652.1"/>
    </source>
</evidence>
<dbReference type="STRING" id="7574.A0A1S3H9H2"/>
<dbReference type="GeneID" id="106153316"/>
<keyword evidence="3" id="KW-1185">Reference proteome</keyword>
<dbReference type="KEGG" id="lak:106153316"/>
<feature type="chain" id="PRO_5010370153" evidence="2">
    <location>
        <begin position="18"/>
        <end position="270"/>
    </location>
</feature>
<feature type="compositionally biased region" description="Low complexity" evidence="1">
    <location>
        <begin position="251"/>
        <end position="262"/>
    </location>
</feature>
<name>A0A1S3H9H2_LINAN</name>
<organism evidence="3 4">
    <name type="scientific">Lingula anatina</name>
    <name type="common">Brachiopod</name>
    <name type="synonym">Lingula unguis</name>
    <dbReference type="NCBI Taxonomy" id="7574"/>
    <lineage>
        <taxon>Eukaryota</taxon>
        <taxon>Metazoa</taxon>
        <taxon>Spiralia</taxon>
        <taxon>Lophotrochozoa</taxon>
        <taxon>Brachiopoda</taxon>
        <taxon>Linguliformea</taxon>
        <taxon>Lingulata</taxon>
        <taxon>Lingulida</taxon>
        <taxon>Linguloidea</taxon>
        <taxon>Lingulidae</taxon>
        <taxon>Lingula</taxon>
    </lineage>
</organism>
<evidence type="ECO:0000313" key="3">
    <source>
        <dbReference type="Proteomes" id="UP000085678"/>
    </source>
</evidence>
<protein>
    <submittedName>
        <fullName evidence="4">Uncharacterized protein LOC106153316</fullName>
    </submittedName>
</protein>
<feature type="region of interest" description="Disordered" evidence="1">
    <location>
        <begin position="247"/>
        <end position="270"/>
    </location>
</feature>
<proteinExistence type="predicted"/>
<dbReference type="Proteomes" id="UP000085678">
    <property type="component" value="Unplaced"/>
</dbReference>
<evidence type="ECO:0000256" key="1">
    <source>
        <dbReference type="SAM" id="MobiDB-lite"/>
    </source>
</evidence>
<dbReference type="InParanoid" id="A0A1S3H9H2"/>
<dbReference type="RefSeq" id="XP_013382652.1">
    <property type="nucleotide sequence ID" value="XM_013527198.2"/>
</dbReference>
<keyword evidence="2" id="KW-0732">Signal</keyword>
<dbReference type="OrthoDB" id="550577at2759"/>
<evidence type="ECO:0000256" key="2">
    <source>
        <dbReference type="SAM" id="SignalP"/>
    </source>
</evidence>
<reference evidence="4" key="1">
    <citation type="submission" date="2025-08" db="UniProtKB">
        <authorList>
            <consortium name="RefSeq"/>
        </authorList>
    </citation>
    <scope>IDENTIFICATION</scope>
    <source>
        <tissue evidence="4">Gonads</tissue>
    </source>
</reference>
<dbReference type="AlphaFoldDB" id="A0A1S3H9H2"/>
<gene>
    <name evidence="4" type="primary">LOC106153316</name>
</gene>
<feature type="signal peptide" evidence="2">
    <location>
        <begin position="1"/>
        <end position="17"/>
    </location>
</feature>
<sequence>MVPSVLALLVLACASSAQVSTSDWQRTIIFIHKETSPSQYVFLRGGLDHSRRPDCVRNATVDPCSIPIRHIWTTRGHYFGYKYKTWCQGDNYLDWYGPEQGQGFVRSTTVYTPAQGTPMMWTTSGRYSRGQWCPPGDFNCRYPFKYDDFRAENDGFGYTPRNKWGSHYWMLDVLMDCSRTWSGWFDLKAYLTPEQEWEPDIWQKGSCRSRTYLPPPSSRNHMARCGMTNVFQWGQTFPCEIYPNDPDPALPSTVTSSPRTTRQGYMSSGK</sequence>